<keyword evidence="2" id="KW-1185">Reference proteome</keyword>
<reference evidence="1 2" key="1">
    <citation type="submission" date="2019-05" db="EMBL/GenBank/DDBJ databases">
        <title>Another draft genome of Portunus trituberculatus and its Hox gene families provides insights of decapod evolution.</title>
        <authorList>
            <person name="Jeong J.-H."/>
            <person name="Song I."/>
            <person name="Kim S."/>
            <person name="Choi T."/>
            <person name="Kim D."/>
            <person name="Ryu S."/>
            <person name="Kim W."/>
        </authorList>
    </citation>
    <scope>NUCLEOTIDE SEQUENCE [LARGE SCALE GENOMIC DNA]</scope>
    <source>
        <tissue evidence="1">Muscle</tissue>
    </source>
</reference>
<dbReference type="EMBL" id="VSRR010096583">
    <property type="protein sequence ID" value="MPC93916.1"/>
    <property type="molecule type" value="Genomic_DNA"/>
</dbReference>
<protein>
    <submittedName>
        <fullName evidence="1">Uncharacterized protein</fullName>
    </submittedName>
</protein>
<dbReference type="Proteomes" id="UP000324222">
    <property type="component" value="Unassembled WGS sequence"/>
</dbReference>
<dbReference type="AlphaFoldDB" id="A0A5B7JI37"/>
<organism evidence="1 2">
    <name type="scientific">Portunus trituberculatus</name>
    <name type="common">Swimming crab</name>
    <name type="synonym">Neptunus trituberculatus</name>
    <dbReference type="NCBI Taxonomy" id="210409"/>
    <lineage>
        <taxon>Eukaryota</taxon>
        <taxon>Metazoa</taxon>
        <taxon>Ecdysozoa</taxon>
        <taxon>Arthropoda</taxon>
        <taxon>Crustacea</taxon>
        <taxon>Multicrustacea</taxon>
        <taxon>Malacostraca</taxon>
        <taxon>Eumalacostraca</taxon>
        <taxon>Eucarida</taxon>
        <taxon>Decapoda</taxon>
        <taxon>Pleocyemata</taxon>
        <taxon>Brachyura</taxon>
        <taxon>Eubrachyura</taxon>
        <taxon>Portunoidea</taxon>
        <taxon>Portunidae</taxon>
        <taxon>Portuninae</taxon>
        <taxon>Portunus</taxon>
    </lineage>
</organism>
<evidence type="ECO:0000313" key="2">
    <source>
        <dbReference type="Proteomes" id="UP000324222"/>
    </source>
</evidence>
<comment type="caution">
    <text evidence="1">The sequence shown here is derived from an EMBL/GenBank/DDBJ whole genome shotgun (WGS) entry which is preliminary data.</text>
</comment>
<proteinExistence type="predicted"/>
<accession>A0A5B7JI37</accession>
<sequence>MRPLNPGPTKRRAVNVCRRLMATPLDPPARRHLRCFQRKYTCETLDFKACFSLRSPKFHAY</sequence>
<evidence type="ECO:0000313" key="1">
    <source>
        <dbReference type="EMBL" id="MPC93916.1"/>
    </source>
</evidence>
<gene>
    <name evidence="1" type="ORF">E2C01_089063</name>
</gene>
<name>A0A5B7JI37_PORTR</name>